<evidence type="ECO:0000313" key="2">
    <source>
        <dbReference type="Proteomes" id="UP000054995"/>
    </source>
</evidence>
<proteinExistence type="predicted"/>
<dbReference type="EMBL" id="JYDT01000034">
    <property type="protein sequence ID" value="KRY89220.1"/>
    <property type="molecule type" value="Genomic_DNA"/>
</dbReference>
<gene>
    <name evidence="1" type="ORF">T4D_4666</name>
</gene>
<organism evidence="1 2">
    <name type="scientific">Trichinella pseudospiralis</name>
    <name type="common">Parasitic roundworm</name>
    <dbReference type="NCBI Taxonomy" id="6337"/>
    <lineage>
        <taxon>Eukaryota</taxon>
        <taxon>Metazoa</taxon>
        <taxon>Ecdysozoa</taxon>
        <taxon>Nematoda</taxon>
        <taxon>Enoplea</taxon>
        <taxon>Dorylaimia</taxon>
        <taxon>Trichinellida</taxon>
        <taxon>Trichinellidae</taxon>
        <taxon>Trichinella</taxon>
    </lineage>
</organism>
<protein>
    <submittedName>
        <fullName evidence="1">Uncharacterized protein</fullName>
    </submittedName>
</protein>
<dbReference type="Proteomes" id="UP000054995">
    <property type="component" value="Unassembled WGS sequence"/>
</dbReference>
<name>A0A0V1FT57_TRIPS</name>
<keyword evidence="2" id="KW-1185">Reference proteome</keyword>
<evidence type="ECO:0000313" key="1">
    <source>
        <dbReference type="EMBL" id="KRY89220.1"/>
    </source>
</evidence>
<comment type="caution">
    <text evidence="1">The sequence shown here is derived from an EMBL/GenBank/DDBJ whole genome shotgun (WGS) entry which is preliminary data.</text>
</comment>
<accession>A0A0V1FT57</accession>
<reference evidence="1 2" key="1">
    <citation type="submission" date="2015-01" db="EMBL/GenBank/DDBJ databases">
        <title>Evolution of Trichinella species and genotypes.</title>
        <authorList>
            <person name="Korhonen P.K."/>
            <person name="Edoardo P."/>
            <person name="Giuseppe L.R."/>
            <person name="Gasser R.B."/>
        </authorList>
    </citation>
    <scope>NUCLEOTIDE SEQUENCE [LARGE SCALE GENOMIC DNA]</scope>
    <source>
        <strain evidence="1">ISS470</strain>
    </source>
</reference>
<sequence>MIQRLIHCKFNYYPLLFWNKYKNIIYNFFHSFDYVLLKFRNIYKTNNLPVTLKWIGKVESFCLQHW</sequence>
<dbReference type="AlphaFoldDB" id="A0A0V1FT57"/>